<dbReference type="GO" id="GO:0061617">
    <property type="term" value="C:MICOS complex"/>
    <property type="evidence" value="ECO:0007669"/>
    <property type="project" value="UniProtKB-UniRule"/>
</dbReference>
<keyword evidence="11" id="KW-0999">Mitochondrion inner membrane</keyword>
<dbReference type="GO" id="GO:0042407">
    <property type="term" value="P:cristae formation"/>
    <property type="evidence" value="ECO:0007669"/>
    <property type="project" value="InterPro"/>
</dbReference>
<evidence type="ECO:0000313" key="13">
    <source>
        <dbReference type="Proteomes" id="UP000054248"/>
    </source>
</evidence>
<proteinExistence type="inferred from homology"/>
<evidence type="ECO:0000256" key="11">
    <source>
        <dbReference type="RuleBase" id="RU363010"/>
    </source>
</evidence>
<evidence type="ECO:0000256" key="3">
    <source>
        <dbReference type="ARBA" id="ARBA00009188"/>
    </source>
</evidence>
<evidence type="ECO:0000256" key="1">
    <source>
        <dbReference type="ARBA" id="ARBA00002689"/>
    </source>
</evidence>
<evidence type="ECO:0000256" key="7">
    <source>
        <dbReference type="ARBA" id="ARBA00023128"/>
    </source>
</evidence>
<dbReference type="Proteomes" id="UP000054248">
    <property type="component" value="Unassembled WGS sequence"/>
</dbReference>
<keyword evidence="7 11" id="KW-0496">Mitochondrion</keyword>
<evidence type="ECO:0000256" key="10">
    <source>
        <dbReference type="ARBA" id="ARBA00032985"/>
    </source>
</evidence>
<evidence type="ECO:0000256" key="9">
    <source>
        <dbReference type="ARBA" id="ARBA00032159"/>
    </source>
</evidence>
<evidence type="ECO:0000256" key="8">
    <source>
        <dbReference type="ARBA" id="ARBA00023136"/>
    </source>
</evidence>
<keyword evidence="6" id="KW-1133">Transmembrane helix</keyword>
<dbReference type="GO" id="GO:0044284">
    <property type="term" value="C:mitochondrial crista junction"/>
    <property type="evidence" value="ECO:0007669"/>
    <property type="project" value="InterPro"/>
</dbReference>
<dbReference type="HOGENOM" id="CLU_177949_0_0_1"/>
<name>A0A0C3QFE2_9AGAM</name>
<evidence type="ECO:0000256" key="5">
    <source>
        <dbReference type="ARBA" id="ARBA00022692"/>
    </source>
</evidence>
<reference evidence="12 13" key="1">
    <citation type="submission" date="2014-04" db="EMBL/GenBank/DDBJ databases">
        <authorList>
            <consortium name="DOE Joint Genome Institute"/>
            <person name="Kuo A."/>
            <person name="Girlanda M."/>
            <person name="Perotto S."/>
            <person name="Kohler A."/>
            <person name="Nagy L.G."/>
            <person name="Floudas D."/>
            <person name="Copeland A."/>
            <person name="Barry K.W."/>
            <person name="Cichocki N."/>
            <person name="Veneault-Fourrey C."/>
            <person name="LaButti K."/>
            <person name="Lindquist E.A."/>
            <person name="Lipzen A."/>
            <person name="Lundell T."/>
            <person name="Morin E."/>
            <person name="Murat C."/>
            <person name="Sun H."/>
            <person name="Tunlid A."/>
            <person name="Henrissat B."/>
            <person name="Grigoriev I.V."/>
            <person name="Hibbett D.S."/>
            <person name="Martin F."/>
            <person name="Nordberg H.P."/>
            <person name="Cantor M.N."/>
            <person name="Hua S.X."/>
        </authorList>
    </citation>
    <scope>NUCLEOTIDE SEQUENCE [LARGE SCALE GENOMIC DNA]</scope>
    <source>
        <strain evidence="12 13">MUT 4182</strain>
    </source>
</reference>
<keyword evidence="8" id="KW-0472">Membrane</keyword>
<dbReference type="AlphaFoldDB" id="A0A0C3QFE2"/>
<keyword evidence="5" id="KW-0812">Transmembrane</keyword>
<comment type="similarity">
    <text evidence="3 11">Belongs to the MICOS complex subunit Mic12 family.</text>
</comment>
<protein>
    <recommendedName>
        <fullName evidence="4 11">MICOS complex subunit MIC12</fullName>
    </recommendedName>
    <alternativeName>
        <fullName evidence="10 11">Altered inheritance of mitochondria protein 5, mitochondrial</fullName>
    </alternativeName>
    <alternativeName>
        <fullName evidence="9 11">Found in mitochondrial proteome protein 51</fullName>
    </alternativeName>
</protein>
<dbReference type="OrthoDB" id="3351225at2759"/>
<gene>
    <name evidence="12" type="ORF">M407DRAFT_158269</name>
</gene>
<sequence length="107" mass="12039">MSFLLGPITGGLVAGAVYYSFSQTFEHRTKVLQTHQFPRLHNLSIELEHPTTPAPPPASARIVYSPFREMVKEKWNEEIANAVNAAGDFSIPWRDLWDRANKALNSS</sequence>
<organism evidence="12 13">
    <name type="scientific">Tulasnella calospora MUT 4182</name>
    <dbReference type="NCBI Taxonomy" id="1051891"/>
    <lineage>
        <taxon>Eukaryota</taxon>
        <taxon>Fungi</taxon>
        <taxon>Dikarya</taxon>
        <taxon>Basidiomycota</taxon>
        <taxon>Agaricomycotina</taxon>
        <taxon>Agaricomycetes</taxon>
        <taxon>Cantharellales</taxon>
        <taxon>Tulasnellaceae</taxon>
        <taxon>Tulasnella</taxon>
    </lineage>
</organism>
<reference evidence="13" key="2">
    <citation type="submission" date="2015-01" db="EMBL/GenBank/DDBJ databases">
        <title>Evolutionary Origins and Diversification of the Mycorrhizal Mutualists.</title>
        <authorList>
            <consortium name="DOE Joint Genome Institute"/>
            <consortium name="Mycorrhizal Genomics Consortium"/>
            <person name="Kohler A."/>
            <person name="Kuo A."/>
            <person name="Nagy L.G."/>
            <person name="Floudas D."/>
            <person name="Copeland A."/>
            <person name="Barry K.W."/>
            <person name="Cichocki N."/>
            <person name="Veneault-Fourrey C."/>
            <person name="LaButti K."/>
            <person name="Lindquist E.A."/>
            <person name="Lipzen A."/>
            <person name="Lundell T."/>
            <person name="Morin E."/>
            <person name="Murat C."/>
            <person name="Riley R."/>
            <person name="Ohm R."/>
            <person name="Sun H."/>
            <person name="Tunlid A."/>
            <person name="Henrissat B."/>
            <person name="Grigoriev I.V."/>
            <person name="Hibbett D.S."/>
            <person name="Martin F."/>
        </authorList>
    </citation>
    <scope>NUCLEOTIDE SEQUENCE [LARGE SCALE GENOMIC DNA]</scope>
    <source>
        <strain evidence="13">MUT 4182</strain>
    </source>
</reference>
<evidence type="ECO:0000313" key="12">
    <source>
        <dbReference type="EMBL" id="KIO30110.1"/>
    </source>
</evidence>
<dbReference type="Pfam" id="PF17050">
    <property type="entry name" value="AIM5"/>
    <property type="match status" value="1"/>
</dbReference>
<evidence type="ECO:0000256" key="2">
    <source>
        <dbReference type="ARBA" id="ARBA00004370"/>
    </source>
</evidence>
<dbReference type="InterPro" id="IPR031463">
    <property type="entry name" value="Mic12"/>
</dbReference>
<comment type="subcellular location">
    <subcellularLocation>
        <location evidence="2">Membrane</location>
    </subcellularLocation>
    <subcellularLocation>
        <location evidence="11">Mitochondrion inner membrane</location>
        <topology evidence="11">Single-pass membrane protein</topology>
    </subcellularLocation>
</comment>
<comment type="subunit">
    <text evidence="11">Component of the mitochondrial contact site and cristae organizing system (MICOS) complex.</text>
</comment>
<evidence type="ECO:0000256" key="4">
    <source>
        <dbReference type="ARBA" id="ARBA00018170"/>
    </source>
</evidence>
<dbReference type="EMBL" id="KN822975">
    <property type="protein sequence ID" value="KIO30110.1"/>
    <property type="molecule type" value="Genomic_DNA"/>
</dbReference>
<comment type="function">
    <text evidence="1 11">Component of the MICOS complex, a large protein complex of the mitochondrial inner membrane that plays crucial roles in the maintenance of crista junctions, inner membrane architecture, and formation of contact sites to the outer membrane.</text>
</comment>
<keyword evidence="13" id="KW-1185">Reference proteome</keyword>
<accession>A0A0C3QFE2</accession>
<evidence type="ECO:0000256" key="6">
    <source>
        <dbReference type="ARBA" id="ARBA00022989"/>
    </source>
</evidence>